<accession>A0A6I4VX22</accession>
<protein>
    <submittedName>
        <fullName evidence="1">Uncharacterized protein</fullName>
    </submittedName>
</protein>
<gene>
    <name evidence="1" type="ORF">GSM42_12245</name>
</gene>
<dbReference type="AlphaFoldDB" id="A0A6I4VX22"/>
<dbReference type="EMBL" id="WUUL01000007">
    <property type="protein sequence ID" value="MXQ54470.1"/>
    <property type="molecule type" value="Genomic_DNA"/>
</dbReference>
<evidence type="ECO:0000313" key="2">
    <source>
        <dbReference type="Proteomes" id="UP000430692"/>
    </source>
</evidence>
<sequence>MAVKEETLGGFTIHNIGERHDGEATDYWGVIFRAPIGETLKISGEVAAEAFSVRIVENEGARSIHLVNVVRFDHNVLSGVTSGMVTWEQDRQQFSVSPGIMACFTVCGKPVDTSLHDGGWQIHHKNGSWVAEPYVIE</sequence>
<dbReference type="Proteomes" id="UP000430692">
    <property type="component" value="Unassembled WGS sequence"/>
</dbReference>
<name>A0A6I4VX22_9BACL</name>
<organism evidence="1 2">
    <name type="scientific">Shimazuella alba</name>
    <dbReference type="NCBI Taxonomy" id="2690964"/>
    <lineage>
        <taxon>Bacteria</taxon>
        <taxon>Bacillati</taxon>
        <taxon>Bacillota</taxon>
        <taxon>Bacilli</taxon>
        <taxon>Bacillales</taxon>
        <taxon>Thermoactinomycetaceae</taxon>
        <taxon>Shimazuella</taxon>
    </lineage>
</organism>
<comment type="caution">
    <text evidence="1">The sequence shown here is derived from an EMBL/GenBank/DDBJ whole genome shotgun (WGS) entry which is preliminary data.</text>
</comment>
<keyword evidence="2" id="KW-1185">Reference proteome</keyword>
<reference evidence="1 2" key="1">
    <citation type="submission" date="2019-12" db="EMBL/GenBank/DDBJ databases">
        <title>Whole-genome analyses of novel actinobacteria.</title>
        <authorList>
            <person name="Sahin N."/>
            <person name="Saygin H."/>
        </authorList>
    </citation>
    <scope>NUCLEOTIDE SEQUENCE [LARGE SCALE GENOMIC DNA]</scope>
    <source>
        <strain evidence="1 2">KC615</strain>
    </source>
</reference>
<evidence type="ECO:0000313" key="1">
    <source>
        <dbReference type="EMBL" id="MXQ54470.1"/>
    </source>
</evidence>
<dbReference type="RefSeq" id="WP_160801826.1">
    <property type="nucleotide sequence ID" value="NZ_WUUL01000007.1"/>
</dbReference>
<proteinExistence type="predicted"/>